<evidence type="ECO:0000313" key="5">
    <source>
        <dbReference type="EMBL" id="CAF4178487.1"/>
    </source>
</evidence>
<dbReference type="Proteomes" id="UP000663855">
    <property type="component" value="Unassembled WGS sequence"/>
</dbReference>
<dbReference type="EMBL" id="CAJOBI010060314">
    <property type="protein sequence ID" value="CAF4412430.1"/>
    <property type="molecule type" value="Genomic_DNA"/>
</dbReference>
<dbReference type="OrthoDB" id="6084362at2759"/>
<evidence type="ECO:0000313" key="8">
    <source>
        <dbReference type="Proteomes" id="UP000663824"/>
    </source>
</evidence>
<dbReference type="EMBL" id="CAJOBJ010033430">
    <property type="protein sequence ID" value="CAF4286446.1"/>
    <property type="molecule type" value="Genomic_DNA"/>
</dbReference>
<dbReference type="EMBL" id="CAJNOV010006352">
    <property type="protein sequence ID" value="CAF1244989.1"/>
    <property type="molecule type" value="Genomic_DNA"/>
</dbReference>
<dbReference type="SMART" id="SM00026">
    <property type="entry name" value="EPEND"/>
    <property type="match status" value="1"/>
</dbReference>
<keyword evidence="1" id="KW-0732">Signal</keyword>
<dbReference type="Proteomes" id="UP000676336">
    <property type="component" value="Unassembled WGS sequence"/>
</dbReference>
<dbReference type="InterPro" id="IPR001299">
    <property type="entry name" value="Ependymin"/>
</dbReference>
<protein>
    <recommendedName>
        <fullName evidence="9">Mammalian ependymin-related protein 1</fullName>
    </recommendedName>
</protein>
<sequence>MLTILLLGLLGFATAQQPRPCTTPPQWEGRIYDSNEKQKATLRGRISYDSVYHRARIVDDLQIGSEEIANDILSLYDARIEFDYNFKTKNCTRREITEPWRDFGIRPDATSYGEAYIGSSSLTDTGLLITIWGGNFTLPNNETIPYIGTWTYRGCLPVSRTTYSEKYGNEVLSFYDLTVGISDPNVFIPRSECLTEKEYATRHTLFGTTNKKN</sequence>
<dbReference type="PANTHER" id="PTHR10697">
    <property type="entry name" value="MAMMALIAN EPENDYMIN-RELATED PROTEIN 1"/>
    <property type="match status" value="1"/>
</dbReference>
<dbReference type="Proteomes" id="UP000681967">
    <property type="component" value="Unassembled WGS sequence"/>
</dbReference>
<name>A0A816YRV8_9BILA</name>
<reference evidence="4" key="1">
    <citation type="submission" date="2021-02" db="EMBL/GenBank/DDBJ databases">
        <authorList>
            <person name="Nowell W R."/>
        </authorList>
    </citation>
    <scope>NUCLEOTIDE SEQUENCE</scope>
</reference>
<dbReference type="PANTHER" id="PTHR10697:SF1">
    <property type="entry name" value="MAMMALIAN EPENDYMIN-RELATED PROTEIN 1"/>
    <property type="match status" value="1"/>
</dbReference>
<evidence type="ECO:0000313" key="6">
    <source>
        <dbReference type="EMBL" id="CAF4286446.1"/>
    </source>
</evidence>
<dbReference type="GO" id="GO:0007160">
    <property type="term" value="P:cell-matrix adhesion"/>
    <property type="evidence" value="ECO:0007669"/>
    <property type="project" value="InterPro"/>
</dbReference>
<dbReference type="EMBL" id="CAJOBH010013993">
    <property type="protein sequence ID" value="CAF4178487.1"/>
    <property type="molecule type" value="Genomic_DNA"/>
</dbReference>
<evidence type="ECO:0000256" key="1">
    <source>
        <dbReference type="SAM" id="SignalP"/>
    </source>
</evidence>
<dbReference type="GO" id="GO:0005576">
    <property type="term" value="C:extracellular region"/>
    <property type="evidence" value="ECO:0007669"/>
    <property type="project" value="InterPro"/>
</dbReference>
<accession>A0A816YRV8</accession>
<dbReference type="Pfam" id="PF00811">
    <property type="entry name" value="Ependymin"/>
    <property type="match status" value="1"/>
</dbReference>
<dbReference type="EMBL" id="CAJNOW010013131">
    <property type="protein sequence ID" value="CAF1618050.1"/>
    <property type="molecule type" value="Genomic_DNA"/>
</dbReference>
<feature type="chain" id="PRO_5036230899" description="Mammalian ependymin-related protein 1" evidence="1">
    <location>
        <begin position="16"/>
        <end position="213"/>
    </location>
</feature>
<evidence type="ECO:0008006" key="9">
    <source>
        <dbReference type="Google" id="ProtNLM"/>
    </source>
</evidence>
<gene>
    <name evidence="5" type="ORF">BYL167_LOCUS22710</name>
    <name evidence="2" type="ORF">CJN711_LOCUS14190</name>
    <name evidence="6" type="ORF">GIL414_LOCUS25204</name>
    <name evidence="3" type="ORF">KQP761_LOCUS24292</name>
    <name evidence="4" type="ORF">MBJ925_LOCUS33604</name>
    <name evidence="7" type="ORF">SMN809_LOCUS30957</name>
</gene>
<organism evidence="4 8">
    <name type="scientific">Rotaria magnacalcarata</name>
    <dbReference type="NCBI Taxonomy" id="392030"/>
    <lineage>
        <taxon>Eukaryota</taxon>
        <taxon>Metazoa</taxon>
        <taxon>Spiralia</taxon>
        <taxon>Gnathifera</taxon>
        <taxon>Rotifera</taxon>
        <taxon>Eurotatoria</taxon>
        <taxon>Bdelloidea</taxon>
        <taxon>Philodinida</taxon>
        <taxon>Philodinidae</taxon>
        <taxon>Rotaria</taxon>
    </lineage>
</organism>
<dbReference type="Proteomes" id="UP000663824">
    <property type="component" value="Unassembled WGS sequence"/>
</dbReference>
<dbReference type="GO" id="GO:0005509">
    <property type="term" value="F:calcium ion binding"/>
    <property type="evidence" value="ECO:0007669"/>
    <property type="project" value="InterPro"/>
</dbReference>
<evidence type="ECO:0000313" key="2">
    <source>
        <dbReference type="EMBL" id="CAF1244989.1"/>
    </source>
</evidence>
<feature type="signal peptide" evidence="1">
    <location>
        <begin position="1"/>
        <end position="15"/>
    </location>
</feature>
<proteinExistence type="predicted"/>
<dbReference type="PRINTS" id="PR00317">
    <property type="entry name" value="EPENDYMIN"/>
</dbReference>
<comment type="caution">
    <text evidence="4">The sequence shown here is derived from an EMBL/GenBank/DDBJ whole genome shotgun (WGS) entry which is preliminary data.</text>
</comment>
<dbReference type="GO" id="GO:0005764">
    <property type="term" value="C:lysosome"/>
    <property type="evidence" value="ECO:0007669"/>
    <property type="project" value="TreeGrafter"/>
</dbReference>
<evidence type="ECO:0000313" key="4">
    <source>
        <dbReference type="EMBL" id="CAF2167059.1"/>
    </source>
</evidence>
<evidence type="ECO:0000313" key="7">
    <source>
        <dbReference type="EMBL" id="CAF4412430.1"/>
    </source>
</evidence>
<dbReference type="EMBL" id="CAJNRE010018463">
    <property type="protein sequence ID" value="CAF2167059.1"/>
    <property type="molecule type" value="Genomic_DNA"/>
</dbReference>
<dbReference type="Proteomes" id="UP000681720">
    <property type="component" value="Unassembled WGS sequence"/>
</dbReference>
<dbReference type="AlphaFoldDB" id="A0A816YRV8"/>
<evidence type="ECO:0000313" key="3">
    <source>
        <dbReference type="EMBL" id="CAF1618050.1"/>
    </source>
</evidence>
<dbReference type="Proteomes" id="UP000663834">
    <property type="component" value="Unassembled WGS sequence"/>
</dbReference>